<keyword evidence="2 7" id="KW-0472">Membrane</keyword>
<dbReference type="GO" id="GO:0050839">
    <property type="term" value="F:cell adhesion molecule binding"/>
    <property type="evidence" value="ECO:0007669"/>
    <property type="project" value="TreeGrafter"/>
</dbReference>
<proteinExistence type="predicted"/>
<dbReference type="GO" id="GO:0098609">
    <property type="term" value="P:cell-cell adhesion"/>
    <property type="evidence" value="ECO:0007669"/>
    <property type="project" value="TreeGrafter"/>
</dbReference>
<dbReference type="InterPro" id="IPR003598">
    <property type="entry name" value="Ig_sub2"/>
</dbReference>
<dbReference type="InterPro" id="IPR013106">
    <property type="entry name" value="Ig_V-set"/>
</dbReference>
<reference evidence="9 10" key="1">
    <citation type="journal article" date="2017" name="PLoS Biol.">
        <title>The sea cucumber genome provides insights into morphological evolution and visceral regeneration.</title>
        <authorList>
            <person name="Zhang X."/>
            <person name="Sun L."/>
            <person name="Yuan J."/>
            <person name="Sun Y."/>
            <person name="Gao Y."/>
            <person name="Zhang L."/>
            <person name="Li S."/>
            <person name="Dai H."/>
            <person name="Hamel J.F."/>
            <person name="Liu C."/>
            <person name="Yu Y."/>
            <person name="Liu S."/>
            <person name="Lin W."/>
            <person name="Guo K."/>
            <person name="Jin S."/>
            <person name="Xu P."/>
            <person name="Storey K.B."/>
            <person name="Huan P."/>
            <person name="Zhang T."/>
            <person name="Zhou Y."/>
            <person name="Zhang J."/>
            <person name="Lin C."/>
            <person name="Li X."/>
            <person name="Xing L."/>
            <person name="Huo D."/>
            <person name="Sun M."/>
            <person name="Wang L."/>
            <person name="Mercier A."/>
            <person name="Li F."/>
            <person name="Yang H."/>
            <person name="Xiang J."/>
        </authorList>
    </citation>
    <scope>NUCLEOTIDE SEQUENCE [LARGE SCALE GENOMIC DNA]</scope>
    <source>
        <strain evidence="9">Shaxun</strain>
        <tissue evidence="9">Muscle</tissue>
    </source>
</reference>
<comment type="caution">
    <text evidence="9">The sequence shown here is derived from an EMBL/GenBank/DDBJ whole genome shotgun (WGS) entry which is preliminary data.</text>
</comment>
<evidence type="ECO:0000256" key="4">
    <source>
        <dbReference type="ARBA" id="ARBA00023180"/>
    </source>
</evidence>
<keyword evidence="3" id="KW-1015">Disulfide bond</keyword>
<evidence type="ECO:0000256" key="6">
    <source>
        <dbReference type="SAM" id="Coils"/>
    </source>
</evidence>
<dbReference type="InterPro" id="IPR007110">
    <property type="entry name" value="Ig-like_dom"/>
</dbReference>
<dbReference type="SUPFAM" id="SSF48726">
    <property type="entry name" value="Immunoglobulin"/>
    <property type="match status" value="2"/>
</dbReference>
<dbReference type="InterPro" id="IPR003599">
    <property type="entry name" value="Ig_sub"/>
</dbReference>
<feature type="domain" description="Ig-like" evidence="8">
    <location>
        <begin position="1"/>
        <end position="109"/>
    </location>
</feature>
<name>A0A2G8JEV7_STIJA</name>
<dbReference type="SMART" id="SM00408">
    <property type="entry name" value="IGc2"/>
    <property type="match status" value="1"/>
</dbReference>
<dbReference type="PANTHER" id="PTHR11640">
    <property type="entry name" value="NEPHRIN"/>
    <property type="match status" value="1"/>
</dbReference>
<feature type="non-terminal residue" evidence="9">
    <location>
        <position position="1"/>
    </location>
</feature>
<dbReference type="EMBL" id="MRZV01002226">
    <property type="protein sequence ID" value="PIK34278.1"/>
    <property type="molecule type" value="Genomic_DNA"/>
</dbReference>
<evidence type="ECO:0000256" key="2">
    <source>
        <dbReference type="ARBA" id="ARBA00023136"/>
    </source>
</evidence>
<evidence type="ECO:0000259" key="8">
    <source>
        <dbReference type="PROSITE" id="PS50835"/>
    </source>
</evidence>
<dbReference type="InterPro" id="IPR036179">
    <property type="entry name" value="Ig-like_dom_sf"/>
</dbReference>
<dbReference type="GO" id="GO:0005886">
    <property type="term" value="C:plasma membrane"/>
    <property type="evidence" value="ECO:0007669"/>
    <property type="project" value="TreeGrafter"/>
</dbReference>
<evidence type="ECO:0000313" key="10">
    <source>
        <dbReference type="Proteomes" id="UP000230750"/>
    </source>
</evidence>
<dbReference type="Gene3D" id="2.60.40.10">
    <property type="entry name" value="Immunoglobulins"/>
    <property type="match status" value="1"/>
</dbReference>
<evidence type="ECO:0000256" key="7">
    <source>
        <dbReference type="SAM" id="Phobius"/>
    </source>
</evidence>
<keyword evidence="6" id="KW-0175">Coiled coil</keyword>
<sequence>YIVSHSVTDGSTASVLLKEGQSAAILCMTKGTGDFFWWKGETLYNSTLVASFTAGEVSDNSQPYSVTANGTLHIRSVTLKDEGNYFCRVSSTENECYGEVKILVQASLRNFDLAIDRCDGESSCLLYLDPSQFTSLTCTALNAPPLMALKWFNGSKEITDGIKQNEILPPNGNSREITSTIAAVYGHPASLTCQAVDPKRSNDDVRFAHAQVDMTVPVKGTLPSWIIVAVTLAGCFIFFGIAFLIKATVNRKQRKKYKNLSSQRYTSLQGEKDEVISQLKDKLKQQEEEIKKKKGRKYTITGSSGKKKDKNIRVERISGKKKHKNIRVEKFGNVQIPVFSFTFYVDESAKERDCLTGKEF</sequence>
<keyword evidence="7" id="KW-1133">Transmembrane helix</keyword>
<dbReference type="InterPro" id="IPR051275">
    <property type="entry name" value="Cell_adhesion_signaling"/>
</dbReference>
<dbReference type="Pfam" id="PF07686">
    <property type="entry name" value="V-set"/>
    <property type="match status" value="1"/>
</dbReference>
<dbReference type="SMART" id="SM00409">
    <property type="entry name" value="IG"/>
    <property type="match status" value="1"/>
</dbReference>
<feature type="transmembrane region" description="Helical" evidence="7">
    <location>
        <begin position="222"/>
        <end position="245"/>
    </location>
</feature>
<keyword evidence="5" id="KW-0393">Immunoglobulin domain</keyword>
<evidence type="ECO:0000256" key="3">
    <source>
        <dbReference type="ARBA" id="ARBA00023157"/>
    </source>
</evidence>
<dbReference type="PROSITE" id="PS50835">
    <property type="entry name" value="IG_LIKE"/>
    <property type="match status" value="1"/>
</dbReference>
<gene>
    <name evidence="9" type="ORF">BSL78_28895</name>
</gene>
<dbReference type="GO" id="GO:0005911">
    <property type="term" value="C:cell-cell junction"/>
    <property type="evidence" value="ECO:0007669"/>
    <property type="project" value="TreeGrafter"/>
</dbReference>
<dbReference type="OrthoDB" id="6365338at2759"/>
<keyword evidence="10" id="KW-1185">Reference proteome</keyword>
<organism evidence="9 10">
    <name type="scientific">Stichopus japonicus</name>
    <name type="common">Sea cucumber</name>
    <dbReference type="NCBI Taxonomy" id="307972"/>
    <lineage>
        <taxon>Eukaryota</taxon>
        <taxon>Metazoa</taxon>
        <taxon>Echinodermata</taxon>
        <taxon>Eleutherozoa</taxon>
        <taxon>Echinozoa</taxon>
        <taxon>Holothuroidea</taxon>
        <taxon>Aspidochirotacea</taxon>
        <taxon>Aspidochirotida</taxon>
        <taxon>Stichopodidae</taxon>
        <taxon>Apostichopus</taxon>
    </lineage>
</organism>
<accession>A0A2G8JEV7</accession>
<feature type="coiled-coil region" evidence="6">
    <location>
        <begin position="269"/>
        <end position="296"/>
    </location>
</feature>
<dbReference type="InterPro" id="IPR013783">
    <property type="entry name" value="Ig-like_fold"/>
</dbReference>
<evidence type="ECO:0000256" key="1">
    <source>
        <dbReference type="ARBA" id="ARBA00004479"/>
    </source>
</evidence>
<keyword evidence="4" id="KW-0325">Glycoprotein</keyword>
<comment type="subcellular location">
    <subcellularLocation>
        <location evidence="1">Membrane</location>
        <topology evidence="1">Single-pass type I membrane protein</topology>
    </subcellularLocation>
</comment>
<dbReference type="AlphaFoldDB" id="A0A2G8JEV7"/>
<dbReference type="Proteomes" id="UP000230750">
    <property type="component" value="Unassembled WGS sequence"/>
</dbReference>
<protein>
    <recommendedName>
        <fullName evidence="8">Ig-like domain-containing protein</fullName>
    </recommendedName>
</protein>
<evidence type="ECO:0000256" key="5">
    <source>
        <dbReference type="ARBA" id="ARBA00023319"/>
    </source>
</evidence>
<keyword evidence="7" id="KW-0812">Transmembrane</keyword>
<dbReference type="PANTHER" id="PTHR11640:SF31">
    <property type="entry name" value="IRREGULAR CHIASM C-ROUGHEST PROTEIN-RELATED"/>
    <property type="match status" value="1"/>
</dbReference>
<evidence type="ECO:0000313" key="9">
    <source>
        <dbReference type="EMBL" id="PIK34278.1"/>
    </source>
</evidence>